<dbReference type="PRINTS" id="PR00724">
    <property type="entry name" value="CRBOXYPTASEC"/>
</dbReference>
<dbReference type="PANTHER" id="PTHR11802">
    <property type="entry name" value="SERINE PROTEASE FAMILY S10 SERINE CARBOXYPEPTIDASE"/>
    <property type="match status" value="1"/>
</dbReference>
<keyword evidence="6" id="KW-0472">Membrane</keyword>
<evidence type="ECO:0000256" key="6">
    <source>
        <dbReference type="SAM" id="Phobius"/>
    </source>
</evidence>
<evidence type="ECO:0000313" key="7">
    <source>
        <dbReference type="EMBL" id="PWA63999.1"/>
    </source>
</evidence>
<dbReference type="PANTHER" id="PTHR11802:SF382">
    <property type="entry name" value="PEPTIDASE S10, SERINE CARBOXYPEPTIDASE, ALPHA_BETA HYDROLASE"/>
    <property type="match status" value="1"/>
</dbReference>
<keyword evidence="6" id="KW-0812">Transmembrane</keyword>
<dbReference type="EMBL" id="PKPP01004512">
    <property type="protein sequence ID" value="PWA63999.1"/>
    <property type="molecule type" value="Genomic_DNA"/>
</dbReference>
<evidence type="ECO:0000256" key="4">
    <source>
        <dbReference type="ARBA" id="ARBA00022801"/>
    </source>
</evidence>
<dbReference type="InterPro" id="IPR033124">
    <property type="entry name" value="Ser_caboxypep_his_AS"/>
</dbReference>
<keyword evidence="6" id="KW-1133">Transmembrane helix</keyword>
<keyword evidence="2 7" id="KW-0121">Carboxypeptidase</keyword>
<evidence type="ECO:0000313" key="8">
    <source>
        <dbReference type="Proteomes" id="UP000245207"/>
    </source>
</evidence>
<gene>
    <name evidence="7" type="ORF">CTI12_AA294780</name>
</gene>
<keyword evidence="8" id="KW-1185">Reference proteome</keyword>
<dbReference type="PROSITE" id="PS00560">
    <property type="entry name" value="CARBOXYPEPT_SER_HIS"/>
    <property type="match status" value="1"/>
</dbReference>
<organism evidence="7 8">
    <name type="scientific">Artemisia annua</name>
    <name type="common">Sweet wormwood</name>
    <dbReference type="NCBI Taxonomy" id="35608"/>
    <lineage>
        <taxon>Eukaryota</taxon>
        <taxon>Viridiplantae</taxon>
        <taxon>Streptophyta</taxon>
        <taxon>Embryophyta</taxon>
        <taxon>Tracheophyta</taxon>
        <taxon>Spermatophyta</taxon>
        <taxon>Magnoliopsida</taxon>
        <taxon>eudicotyledons</taxon>
        <taxon>Gunneridae</taxon>
        <taxon>Pentapetalae</taxon>
        <taxon>asterids</taxon>
        <taxon>campanulids</taxon>
        <taxon>Asterales</taxon>
        <taxon>Asteraceae</taxon>
        <taxon>Asteroideae</taxon>
        <taxon>Anthemideae</taxon>
        <taxon>Artemisiinae</taxon>
        <taxon>Artemisia</taxon>
    </lineage>
</organism>
<dbReference type="InterPro" id="IPR001563">
    <property type="entry name" value="Peptidase_S10"/>
</dbReference>
<evidence type="ECO:0000256" key="2">
    <source>
        <dbReference type="ARBA" id="ARBA00022645"/>
    </source>
</evidence>
<evidence type="ECO:0000256" key="5">
    <source>
        <dbReference type="ARBA" id="ARBA00023180"/>
    </source>
</evidence>
<dbReference type="OrthoDB" id="443318at2759"/>
<name>A0A2U1MRX5_ARTAN</name>
<keyword evidence="4" id="KW-0378">Hydrolase</keyword>
<feature type="transmembrane region" description="Helical" evidence="6">
    <location>
        <begin position="7"/>
        <end position="27"/>
    </location>
</feature>
<proteinExistence type="inferred from homology"/>
<keyword evidence="3" id="KW-0645">Protease</keyword>
<dbReference type="GO" id="GO:0004185">
    <property type="term" value="F:serine-type carboxypeptidase activity"/>
    <property type="evidence" value="ECO:0007669"/>
    <property type="project" value="InterPro"/>
</dbReference>
<dbReference type="SUPFAM" id="SSF53474">
    <property type="entry name" value="alpha/beta-Hydrolases"/>
    <property type="match status" value="1"/>
</dbReference>
<protein>
    <submittedName>
        <fullName evidence="7">Peptidase S10, serine carboxypeptidase</fullName>
    </submittedName>
</protein>
<dbReference type="Gene3D" id="3.40.50.1820">
    <property type="entry name" value="alpha/beta hydrolase"/>
    <property type="match status" value="2"/>
</dbReference>
<dbReference type="GO" id="GO:0019748">
    <property type="term" value="P:secondary metabolic process"/>
    <property type="evidence" value="ECO:0007669"/>
    <property type="project" value="TreeGrafter"/>
</dbReference>
<dbReference type="Pfam" id="PF00450">
    <property type="entry name" value="Peptidase_S10"/>
    <property type="match status" value="2"/>
</dbReference>
<dbReference type="AlphaFoldDB" id="A0A2U1MRX5"/>
<dbReference type="InterPro" id="IPR029058">
    <property type="entry name" value="AB_hydrolase_fold"/>
</dbReference>
<evidence type="ECO:0000256" key="1">
    <source>
        <dbReference type="ARBA" id="ARBA00009431"/>
    </source>
</evidence>
<comment type="caution">
    <text evidence="7">The sequence shown here is derived from an EMBL/GenBank/DDBJ whole genome shotgun (WGS) entry which is preliminary data.</text>
</comment>
<accession>A0A2U1MRX5</accession>
<dbReference type="GO" id="GO:0006508">
    <property type="term" value="P:proteolysis"/>
    <property type="evidence" value="ECO:0007669"/>
    <property type="project" value="UniProtKB-KW"/>
</dbReference>
<comment type="similarity">
    <text evidence="1">Belongs to the peptidase S10 family.</text>
</comment>
<reference evidence="7 8" key="1">
    <citation type="journal article" date="2018" name="Mol. Plant">
        <title>The genome of Artemisia annua provides insight into the evolution of Asteraceae family and artemisinin biosynthesis.</title>
        <authorList>
            <person name="Shen Q."/>
            <person name="Zhang L."/>
            <person name="Liao Z."/>
            <person name="Wang S."/>
            <person name="Yan T."/>
            <person name="Shi P."/>
            <person name="Liu M."/>
            <person name="Fu X."/>
            <person name="Pan Q."/>
            <person name="Wang Y."/>
            <person name="Lv Z."/>
            <person name="Lu X."/>
            <person name="Zhang F."/>
            <person name="Jiang W."/>
            <person name="Ma Y."/>
            <person name="Chen M."/>
            <person name="Hao X."/>
            <person name="Li L."/>
            <person name="Tang Y."/>
            <person name="Lv G."/>
            <person name="Zhou Y."/>
            <person name="Sun X."/>
            <person name="Brodelius P.E."/>
            <person name="Rose J.K.C."/>
            <person name="Tang K."/>
        </authorList>
    </citation>
    <scope>NUCLEOTIDE SEQUENCE [LARGE SCALE GENOMIC DNA]</scope>
    <source>
        <strain evidence="8">cv. Huhao1</strain>
        <tissue evidence="7">Leaf</tissue>
    </source>
</reference>
<dbReference type="Proteomes" id="UP000245207">
    <property type="component" value="Unassembled WGS sequence"/>
</dbReference>
<sequence>MDTTNSLNPLCTHLILIHLFVASWILIASQTIVGTLPGYPGAEGYPGGRSSPSFGLALGDLVVSNILPSSLKCGPLNIRIGNFVNDVPELQLDPNSWTKLANIIFLDASTLTGYSYATTVEAAPSSDTLSASKTTEFIRKGYVVGNPLTNKIGDINSRFEFAYQMALISKELFEPEYYYAMLWANNKDVMKALNVRKGRVNESWLCNVDMVYSHGDRSMPLYEFNVLSSVVYHELLTKRKCRALIFSGDHDMTVPPVGTQEWIKSLNLTVTDSSWDAWYSNVQVAGFKSTYAHDNYSLVYATVKGGGHEAPAYKPKEYFDKVSRWFANKPI</sequence>
<dbReference type="GO" id="GO:0016747">
    <property type="term" value="F:acyltransferase activity, transferring groups other than amino-acyl groups"/>
    <property type="evidence" value="ECO:0007669"/>
    <property type="project" value="TreeGrafter"/>
</dbReference>
<evidence type="ECO:0000256" key="3">
    <source>
        <dbReference type="ARBA" id="ARBA00022670"/>
    </source>
</evidence>
<keyword evidence="5" id="KW-0325">Glycoprotein</keyword>